<evidence type="ECO:0000256" key="4">
    <source>
        <dbReference type="PROSITE-ProRule" id="PRU00335"/>
    </source>
</evidence>
<evidence type="ECO:0000313" key="7">
    <source>
        <dbReference type="Proteomes" id="UP001519325"/>
    </source>
</evidence>
<dbReference type="Proteomes" id="UP001519325">
    <property type="component" value="Unassembled WGS sequence"/>
</dbReference>
<dbReference type="SUPFAM" id="SSF46689">
    <property type="entry name" value="Homeodomain-like"/>
    <property type="match status" value="1"/>
</dbReference>
<accession>A0ABS4QIT4</accession>
<dbReference type="Pfam" id="PF00440">
    <property type="entry name" value="TetR_N"/>
    <property type="match status" value="1"/>
</dbReference>
<evidence type="ECO:0000259" key="5">
    <source>
        <dbReference type="PROSITE" id="PS50977"/>
    </source>
</evidence>
<dbReference type="PANTHER" id="PTHR30055">
    <property type="entry name" value="HTH-TYPE TRANSCRIPTIONAL REGULATOR RUTR"/>
    <property type="match status" value="1"/>
</dbReference>
<dbReference type="InterPro" id="IPR009057">
    <property type="entry name" value="Homeodomain-like_sf"/>
</dbReference>
<dbReference type="PRINTS" id="PR00455">
    <property type="entry name" value="HTHTETR"/>
</dbReference>
<protein>
    <submittedName>
        <fullName evidence="6">AcrR family transcriptional regulator</fullName>
    </submittedName>
</protein>
<gene>
    <name evidence="6" type="ORF">BJ987_004515</name>
</gene>
<dbReference type="RefSeq" id="WP_209893491.1">
    <property type="nucleotide sequence ID" value="NZ_JAGGMR010000001.1"/>
</dbReference>
<keyword evidence="2 4" id="KW-0238">DNA-binding</keyword>
<comment type="caution">
    <text evidence="6">The sequence shown here is derived from an EMBL/GenBank/DDBJ whole genome shotgun (WGS) entry which is preliminary data.</text>
</comment>
<dbReference type="PANTHER" id="PTHR30055:SF234">
    <property type="entry name" value="HTH-TYPE TRANSCRIPTIONAL REGULATOR BETI"/>
    <property type="match status" value="1"/>
</dbReference>
<evidence type="ECO:0000256" key="2">
    <source>
        <dbReference type="ARBA" id="ARBA00023125"/>
    </source>
</evidence>
<feature type="DNA-binding region" description="H-T-H motif" evidence="4">
    <location>
        <begin position="35"/>
        <end position="54"/>
    </location>
</feature>
<dbReference type="EMBL" id="JAGGMR010000001">
    <property type="protein sequence ID" value="MBP2191614.1"/>
    <property type="molecule type" value="Genomic_DNA"/>
</dbReference>
<feature type="domain" description="HTH tetR-type" evidence="5">
    <location>
        <begin position="12"/>
        <end position="72"/>
    </location>
</feature>
<keyword evidence="7" id="KW-1185">Reference proteome</keyword>
<name>A0ABS4QIT4_9NOCA</name>
<dbReference type="InterPro" id="IPR001647">
    <property type="entry name" value="HTH_TetR"/>
</dbReference>
<evidence type="ECO:0000256" key="3">
    <source>
        <dbReference type="ARBA" id="ARBA00023163"/>
    </source>
</evidence>
<evidence type="ECO:0000313" key="6">
    <source>
        <dbReference type="EMBL" id="MBP2191614.1"/>
    </source>
</evidence>
<sequence>MTESADAETTSNAAEQVMLDAARAEFERYGVRRTNMDDIARRAGVSRSTLYRRFPSKDALFAQLVRHGAEVLFAQLDSVAANRDPHSAVVECFVVGIQLFRETQLAGRIMESEPEMLLGLATRSGGMSIPRASGLVAKSLRRSGATMSDEDLGAVSEILIRITASLIQNREGQLDISDPEAVRRYAERYLSRLVW</sequence>
<organism evidence="6 7">
    <name type="scientific">Nocardia goodfellowii</name>
    <dbReference type="NCBI Taxonomy" id="882446"/>
    <lineage>
        <taxon>Bacteria</taxon>
        <taxon>Bacillati</taxon>
        <taxon>Actinomycetota</taxon>
        <taxon>Actinomycetes</taxon>
        <taxon>Mycobacteriales</taxon>
        <taxon>Nocardiaceae</taxon>
        <taxon>Nocardia</taxon>
    </lineage>
</organism>
<keyword evidence="3" id="KW-0804">Transcription</keyword>
<reference evidence="6 7" key="1">
    <citation type="submission" date="2021-03" db="EMBL/GenBank/DDBJ databases">
        <title>Sequencing the genomes of 1000 actinobacteria strains.</title>
        <authorList>
            <person name="Klenk H.-P."/>
        </authorList>
    </citation>
    <scope>NUCLEOTIDE SEQUENCE [LARGE SCALE GENOMIC DNA]</scope>
    <source>
        <strain evidence="6 7">DSM 45516</strain>
    </source>
</reference>
<proteinExistence type="predicted"/>
<evidence type="ECO:0000256" key="1">
    <source>
        <dbReference type="ARBA" id="ARBA00023015"/>
    </source>
</evidence>
<dbReference type="PROSITE" id="PS50977">
    <property type="entry name" value="HTH_TETR_2"/>
    <property type="match status" value="1"/>
</dbReference>
<dbReference type="Gene3D" id="1.10.357.10">
    <property type="entry name" value="Tetracycline Repressor, domain 2"/>
    <property type="match status" value="1"/>
</dbReference>
<keyword evidence="1" id="KW-0805">Transcription regulation</keyword>
<dbReference type="InterPro" id="IPR050109">
    <property type="entry name" value="HTH-type_TetR-like_transc_reg"/>
</dbReference>